<name>A0ABV1U3Y4_9ACTN</name>
<reference evidence="2 3" key="1">
    <citation type="submission" date="2024-06" db="EMBL/GenBank/DDBJ databases">
        <title>The Natural Products Discovery Center: Release of the First 8490 Sequenced Strains for Exploring Actinobacteria Biosynthetic Diversity.</title>
        <authorList>
            <person name="Kalkreuter E."/>
            <person name="Kautsar S.A."/>
            <person name="Yang D."/>
            <person name="Bader C.D."/>
            <person name="Teijaro C.N."/>
            <person name="Fluegel L."/>
            <person name="Davis C.M."/>
            <person name="Simpson J.R."/>
            <person name="Lauterbach L."/>
            <person name="Steele A.D."/>
            <person name="Gui C."/>
            <person name="Meng S."/>
            <person name="Li G."/>
            <person name="Viehrig K."/>
            <person name="Ye F."/>
            <person name="Su P."/>
            <person name="Kiefer A.F."/>
            <person name="Nichols A."/>
            <person name="Cepeda A.J."/>
            <person name="Yan W."/>
            <person name="Fan B."/>
            <person name="Jiang Y."/>
            <person name="Adhikari A."/>
            <person name="Zheng C.-J."/>
            <person name="Schuster L."/>
            <person name="Cowan T.M."/>
            <person name="Smanski M.J."/>
            <person name="Chevrette M.G."/>
            <person name="De Carvalho L.P.S."/>
            <person name="Shen B."/>
        </authorList>
    </citation>
    <scope>NUCLEOTIDE SEQUENCE [LARGE SCALE GENOMIC DNA]</scope>
    <source>
        <strain evidence="2 3">NPDC001166</strain>
    </source>
</reference>
<dbReference type="EMBL" id="JBEPAZ010000005">
    <property type="protein sequence ID" value="MER6427907.1"/>
    <property type="molecule type" value="Genomic_DNA"/>
</dbReference>
<feature type="domain" description="DUF427" evidence="1">
    <location>
        <begin position="28"/>
        <end position="119"/>
    </location>
</feature>
<evidence type="ECO:0000313" key="3">
    <source>
        <dbReference type="Proteomes" id="UP001470023"/>
    </source>
</evidence>
<dbReference type="InterPro" id="IPR038694">
    <property type="entry name" value="DUF427_sf"/>
</dbReference>
<dbReference type="Gene3D" id="2.170.150.40">
    <property type="entry name" value="Domain of unknown function (DUF427)"/>
    <property type="match status" value="1"/>
</dbReference>
<dbReference type="PANTHER" id="PTHR43058">
    <property type="entry name" value="SLR0655 PROTEIN"/>
    <property type="match status" value="1"/>
</dbReference>
<dbReference type="PANTHER" id="PTHR43058:SF1">
    <property type="entry name" value="DUF427 DOMAIN-CONTAINING PROTEIN"/>
    <property type="match status" value="1"/>
</dbReference>
<gene>
    <name evidence="2" type="ORF">ABT272_09190</name>
</gene>
<dbReference type="Proteomes" id="UP001470023">
    <property type="component" value="Unassembled WGS sequence"/>
</dbReference>
<dbReference type="Pfam" id="PF04248">
    <property type="entry name" value="NTP_transf_9"/>
    <property type="match status" value="1"/>
</dbReference>
<organism evidence="2 3">
    <name type="scientific">Streptomyces sp. 900105245</name>
    <dbReference type="NCBI Taxonomy" id="3154379"/>
    <lineage>
        <taxon>Bacteria</taxon>
        <taxon>Bacillati</taxon>
        <taxon>Actinomycetota</taxon>
        <taxon>Actinomycetes</taxon>
        <taxon>Kitasatosporales</taxon>
        <taxon>Streptomycetaceae</taxon>
        <taxon>Streptomyces</taxon>
    </lineage>
</organism>
<protein>
    <submittedName>
        <fullName evidence="2">DUF427 domain-containing protein</fullName>
    </submittedName>
</protein>
<accession>A0ABV1U3Y4</accession>
<comment type="caution">
    <text evidence="2">The sequence shown here is derived from an EMBL/GenBank/DDBJ whole genome shotgun (WGS) entry which is preliminary data.</text>
</comment>
<evidence type="ECO:0000313" key="2">
    <source>
        <dbReference type="EMBL" id="MER6427907.1"/>
    </source>
</evidence>
<dbReference type="RefSeq" id="WP_073898549.1">
    <property type="nucleotide sequence ID" value="NZ_JBEOZW010000010.1"/>
</dbReference>
<evidence type="ECO:0000259" key="1">
    <source>
        <dbReference type="Pfam" id="PF04248"/>
    </source>
</evidence>
<dbReference type="InterPro" id="IPR007361">
    <property type="entry name" value="DUF427"/>
</dbReference>
<sequence>MSSPRSRPSESVWHYPRPPAIQEDDRRVTVECSGERVADTVRAVRVLETSHPPVFYIPAADVRTDLLQAASGRTLCEWKGTAVYWDLCLADEVRARAVWSYPQPRVPYGVLAGRFAFYPSRVDSCTVAGEAVRAQEGDFYGGWITGEVRGPFKGGQGTRFW</sequence>
<keyword evidence="3" id="KW-1185">Reference proteome</keyword>
<proteinExistence type="predicted"/>